<sequence>MDWLQQLNDAFHDCDDLTVRSYGDGEVTLYYFDRLLDGRQFQQIVTSFFEDNPTDVSIMRMLSTWQAVNEPSPAASERCFITSVLEGQIGAVYRSKLYTVASGGAPTRPVGVTERETLITGPHDAFIEDACTNIALLRQRLRTTHLKVKQIDIGHKCTQYVYLVYLEGKVDKSALEEINRRLQFLQMDEVMDGNTVAKHLENSPYSFFPQWYDTERPDAIASCLSLGKIALITDNSPSVMAAPARFLEFFASTGDAYERWHFSVFIRFLRLAAFMLSIMFSAFYVAVTTYHYQFIPATLLKTIVSSRSSVPFDPMIEALLMEFVIELLREAGVRLPTKIGQTIGIVGGLVIGQAVVQAGLAGNVLIVSVAAGALSSFIVPNYTMETSLRLLRFVAILLAGFLGYFGLMVFFIVFIVHLCHLRSINREYIYLNGVPFYMFLTRSLMPQSVAHPATDVVAGDGSKHEMKSEVQSCHQHAKPGE</sequence>
<dbReference type="Proteomes" id="UP001527090">
    <property type="component" value="Unassembled WGS sequence"/>
</dbReference>
<dbReference type="InterPro" id="IPR004995">
    <property type="entry name" value="Spore_Ger"/>
</dbReference>
<protein>
    <submittedName>
        <fullName evidence="4">Spore germination protein</fullName>
    </submittedName>
</protein>
<evidence type="ECO:0000313" key="5">
    <source>
        <dbReference type="Proteomes" id="UP001527090"/>
    </source>
</evidence>
<keyword evidence="3" id="KW-0812">Transmembrane</keyword>
<keyword evidence="2 3" id="KW-0472">Membrane</keyword>
<dbReference type="RefSeq" id="WP_021253266.1">
    <property type="nucleotide sequence ID" value="NZ_JAMDLY010000005.1"/>
</dbReference>
<keyword evidence="5" id="KW-1185">Reference proteome</keyword>
<evidence type="ECO:0000313" key="4">
    <source>
        <dbReference type="EMBL" id="MCY9528073.1"/>
    </source>
</evidence>
<name>A0ABT4E2X6_PAEAL</name>
<proteinExistence type="inferred from homology"/>
<evidence type="ECO:0000256" key="3">
    <source>
        <dbReference type="SAM" id="Phobius"/>
    </source>
</evidence>
<dbReference type="PANTHER" id="PTHR22550:SF5">
    <property type="entry name" value="LEUCINE ZIPPER PROTEIN 4"/>
    <property type="match status" value="1"/>
</dbReference>
<keyword evidence="3" id="KW-1133">Transmembrane helix</keyword>
<feature type="transmembrane region" description="Helical" evidence="3">
    <location>
        <begin position="391"/>
        <end position="416"/>
    </location>
</feature>
<evidence type="ECO:0000256" key="2">
    <source>
        <dbReference type="ARBA" id="ARBA00023136"/>
    </source>
</evidence>
<dbReference type="EMBL" id="JAMDLY010000005">
    <property type="protein sequence ID" value="MCY9528073.1"/>
    <property type="molecule type" value="Genomic_DNA"/>
</dbReference>
<dbReference type="Pfam" id="PF03323">
    <property type="entry name" value="GerA"/>
    <property type="match status" value="1"/>
</dbReference>
<comment type="caution">
    <text evidence="4">The sequence shown here is derived from an EMBL/GenBank/DDBJ whole genome shotgun (WGS) entry which is preliminary data.</text>
</comment>
<dbReference type="InterPro" id="IPR050768">
    <property type="entry name" value="UPF0353/GerABKA_families"/>
</dbReference>
<feature type="transmembrane region" description="Helical" evidence="3">
    <location>
        <begin position="268"/>
        <end position="287"/>
    </location>
</feature>
<comment type="similarity">
    <text evidence="1">Belongs to the GerABKA family.</text>
</comment>
<gene>
    <name evidence="4" type="ORF">M5X04_01800</name>
</gene>
<accession>A0ABT4E2X6</accession>
<dbReference type="PANTHER" id="PTHR22550">
    <property type="entry name" value="SPORE GERMINATION PROTEIN"/>
    <property type="match status" value="1"/>
</dbReference>
<dbReference type="PIRSF" id="PIRSF005690">
    <property type="entry name" value="GerBA"/>
    <property type="match status" value="1"/>
</dbReference>
<organism evidence="4 5">
    <name type="scientific">Paenibacillus alvei</name>
    <name type="common">Bacillus alvei</name>
    <dbReference type="NCBI Taxonomy" id="44250"/>
    <lineage>
        <taxon>Bacteria</taxon>
        <taxon>Bacillati</taxon>
        <taxon>Bacillota</taxon>
        <taxon>Bacilli</taxon>
        <taxon>Bacillales</taxon>
        <taxon>Paenibacillaceae</taxon>
        <taxon>Paenibacillus</taxon>
    </lineage>
</organism>
<evidence type="ECO:0000256" key="1">
    <source>
        <dbReference type="ARBA" id="ARBA00005278"/>
    </source>
</evidence>
<feature type="transmembrane region" description="Helical" evidence="3">
    <location>
        <begin position="360"/>
        <end position="379"/>
    </location>
</feature>
<reference evidence="4 5" key="1">
    <citation type="submission" date="2022-05" db="EMBL/GenBank/DDBJ databases">
        <title>Genome Sequencing of Bee-Associated Microbes.</title>
        <authorList>
            <person name="Dunlap C."/>
        </authorList>
    </citation>
    <scope>NUCLEOTIDE SEQUENCE [LARGE SCALE GENOMIC DNA]</scope>
    <source>
        <strain evidence="4 5">NRRL NRS-750</strain>
    </source>
</reference>